<evidence type="ECO:0000313" key="2">
    <source>
        <dbReference type="EMBL" id="CAF9907877.1"/>
    </source>
</evidence>
<dbReference type="InterPro" id="IPR011990">
    <property type="entry name" value="TPR-like_helical_dom_sf"/>
</dbReference>
<proteinExistence type="predicted"/>
<evidence type="ECO:0000313" key="3">
    <source>
        <dbReference type="Proteomes" id="UP000664203"/>
    </source>
</evidence>
<feature type="compositionally biased region" description="Polar residues" evidence="1">
    <location>
        <begin position="1042"/>
        <end position="1053"/>
    </location>
</feature>
<organism evidence="2 3">
    <name type="scientific">Alectoria fallacina</name>
    <dbReference type="NCBI Taxonomy" id="1903189"/>
    <lineage>
        <taxon>Eukaryota</taxon>
        <taxon>Fungi</taxon>
        <taxon>Dikarya</taxon>
        <taxon>Ascomycota</taxon>
        <taxon>Pezizomycotina</taxon>
        <taxon>Lecanoromycetes</taxon>
        <taxon>OSLEUM clade</taxon>
        <taxon>Lecanoromycetidae</taxon>
        <taxon>Lecanorales</taxon>
        <taxon>Lecanorineae</taxon>
        <taxon>Parmeliaceae</taxon>
        <taxon>Alectoria</taxon>
    </lineage>
</organism>
<dbReference type="Proteomes" id="UP000664203">
    <property type="component" value="Unassembled WGS sequence"/>
</dbReference>
<dbReference type="Gene3D" id="3.40.50.1820">
    <property type="entry name" value="alpha/beta hydrolase"/>
    <property type="match status" value="1"/>
</dbReference>
<dbReference type="GO" id="GO:0043531">
    <property type="term" value="F:ADP binding"/>
    <property type="evidence" value="ECO:0007669"/>
    <property type="project" value="InterPro"/>
</dbReference>
<dbReference type="Gene3D" id="3.40.50.300">
    <property type="entry name" value="P-loop containing nucleotide triphosphate hydrolases"/>
    <property type="match status" value="1"/>
</dbReference>
<dbReference type="InterPro" id="IPR019734">
    <property type="entry name" value="TPR_rpt"/>
</dbReference>
<dbReference type="PANTHER" id="PTHR46082:SF6">
    <property type="entry name" value="AAA+ ATPASE DOMAIN-CONTAINING PROTEIN-RELATED"/>
    <property type="match status" value="1"/>
</dbReference>
<dbReference type="NCBIfam" id="NF040586">
    <property type="entry name" value="FxSxx_TPR"/>
    <property type="match status" value="1"/>
</dbReference>
<dbReference type="InterPro" id="IPR053137">
    <property type="entry name" value="NLR-like"/>
</dbReference>
<keyword evidence="3" id="KW-1185">Reference proteome</keyword>
<dbReference type="InterPro" id="IPR029058">
    <property type="entry name" value="AB_hydrolase_fold"/>
</dbReference>
<dbReference type="Pfam" id="PF13424">
    <property type="entry name" value="TPR_12"/>
    <property type="match status" value="2"/>
</dbReference>
<feature type="region of interest" description="Disordered" evidence="1">
    <location>
        <begin position="1027"/>
        <end position="1079"/>
    </location>
</feature>
<dbReference type="SUPFAM" id="SSF52540">
    <property type="entry name" value="P-loop containing nucleoside triphosphate hydrolases"/>
    <property type="match status" value="1"/>
</dbReference>
<dbReference type="SMART" id="SM00028">
    <property type="entry name" value="TPR"/>
    <property type="match status" value="5"/>
</dbReference>
<dbReference type="Pfam" id="PF13374">
    <property type="entry name" value="TPR_10"/>
    <property type="match status" value="1"/>
</dbReference>
<feature type="compositionally biased region" description="Basic and acidic residues" evidence="1">
    <location>
        <begin position="1027"/>
        <end position="1039"/>
    </location>
</feature>
<dbReference type="SUPFAM" id="SSF53474">
    <property type="entry name" value="alpha/beta-Hydrolases"/>
    <property type="match status" value="1"/>
</dbReference>
<name>A0A8H3EPK5_9LECA</name>
<protein>
    <recommendedName>
        <fullName evidence="4">Kinesin light chain</fullName>
    </recommendedName>
</protein>
<comment type="caution">
    <text evidence="2">The sequence shown here is derived from an EMBL/GenBank/DDBJ whole genome shotgun (WGS) entry which is preliminary data.</text>
</comment>
<accession>A0A8H3EPK5</accession>
<dbReference type="AlphaFoldDB" id="A0A8H3EPK5"/>
<sequence>MPFVKKLLKRHKANTSASASNKPPEERCGLFSLHEVPNADIDIVAVHGLGGDFKDTWTDDDSKQLWLRDFLPSQLKEVGITARVMSYGYDSTTAFSKSVTDIEDQATSLIDTLSLERGSLSEKSRPLIFIAHSLGGIIVKKAMIIAHERSNLYGTVLDSVHALVLFGVPHRGSDLAYWATLAARLLNTIQFGSGTNTSFVEALKRNSQAFADISQSFIERGATLKIRTFYETEKLHGNLIVDKDSARLGLPNEIPVGVAAADHRTICKFNNKDSQRYRPVWKAIQALCEKTEEITASTRRQPESLFIVPFTRDPLFLGRKDIIASVDTKFKSERRVALTGIGGVGKSQVAIEYCYRFKERHADSNILWVHAGTKERFEQAFKAIARKCELPGWDNPATNPLDLVYDWLNGDTTWLMILDNADDKDVFFDQQPPSTSQIPEAQRSNVPLITYIPQTSRGGSVLVTSRNRDVAFRLTGSVNNLIDVPYMSKEDAVALLCKKLPDNHSSDEEKFEIVELLEYLPLAITQAASYISAKRTRMTIARYSNILRKNGDILLDDMGDLRRDPTIPSSVLLTWHISFDQINEENRPAAELLFLMSVLDRQGIPQYLLQDGDKDDLDFENRLAPLEEFSLITLEDGGRSFQMHRLIQMAIRSWLERHGEIDRWKQNAAELIADSLPDVNHQFWKTWETLLPHSEVALDYVFPDEHSQLLHAELLLHTASYFHQRGRYDAAKERCQRSLDIRQDLLREDDIGVANSLSFLAELVSGDPRRVDIDEAEALSRRAVDIYERVQGKDHFSSVSLRKNMALILLRSGHDRKIEEATEILRSVVASREKGLGPEHPDTLVCMNTLALAFEEQHKYNEAEKLYRNTFQTLLRILGEDDPRTMMSMYDLAFVLTNQKRYEEAQKLAQRALYLHMRVFGEEHPNTLSTMQMLSVILYGQGKAREAEGLCRDALALHKTVFGDSAPDVMNCTYILGRILLKQYKYAEAEELFREVYNNRPGWWNDTYWKVFWEGFADMLAKQGKHDEAADISRQRVPSEDAGSNLSEMSATENPLRPRNASPTESLLEVPEMRRRMTA</sequence>
<gene>
    <name evidence="2" type="ORF">ALECFALPRED_004028</name>
</gene>
<dbReference type="OrthoDB" id="1658288at2759"/>
<dbReference type="Gene3D" id="1.25.40.10">
    <property type="entry name" value="Tetratricopeptide repeat domain"/>
    <property type="match status" value="2"/>
</dbReference>
<reference evidence="2" key="1">
    <citation type="submission" date="2021-03" db="EMBL/GenBank/DDBJ databases">
        <authorList>
            <person name="Tagirdzhanova G."/>
        </authorList>
    </citation>
    <scope>NUCLEOTIDE SEQUENCE</scope>
</reference>
<evidence type="ECO:0008006" key="4">
    <source>
        <dbReference type="Google" id="ProtNLM"/>
    </source>
</evidence>
<dbReference type="SUPFAM" id="SSF48452">
    <property type="entry name" value="TPR-like"/>
    <property type="match status" value="2"/>
</dbReference>
<evidence type="ECO:0000256" key="1">
    <source>
        <dbReference type="SAM" id="MobiDB-lite"/>
    </source>
</evidence>
<dbReference type="InterPro" id="IPR027417">
    <property type="entry name" value="P-loop_NTPase"/>
</dbReference>
<dbReference type="EMBL" id="CAJPDR010000025">
    <property type="protein sequence ID" value="CAF9907877.1"/>
    <property type="molecule type" value="Genomic_DNA"/>
</dbReference>
<dbReference type="PANTHER" id="PTHR46082">
    <property type="entry name" value="ATP/GTP-BINDING PROTEIN-RELATED"/>
    <property type="match status" value="1"/>
</dbReference>